<proteinExistence type="predicted"/>
<dbReference type="Pfam" id="PF01965">
    <property type="entry name" value="DJ-1_PfpI"/>
    <property type="match status" value="1"/>
</dbReference>
<feature type="non-terminal residue" evidence="2">
    <location>
        <position position="1"/>
    </location>
</feature>
<accession>A0A382MLK3</accession>
<name>A0A382MLK3_9ZZZZ</name>
<dbReference type="InterPro" id="IPR029062">
    <property type="entry name" value="Class_I_gatase-like"/>
</dbReference>
<dbReference type="Gene3D" id="3.40.50.880">
    <property type="match status" value="1"/>
</dbReference>
<dbReference type="EMBL" id="UINC01093876">
    <property type="protein sequence ID" value="SVC48647.1"/>
    <property type="molecule type" value="Genomic_DNA"/>
</dbReference>
<evidence type="ECO:0000313" key="2">
    <source>
        <dbReference type="EMBL" id="SVC48647.1"/>
    </source>
</evidence>
<organism evidence="2">
    <name type="scientific">marine metagenome</name>
    <dbReference type="NCBI Taxonomy" id="408172"/>
    <lineage>
        <taxon>unclassified sequences</taxon>
        <taxon>metagenomes</taxon>
        <taxon>ecological metagenomes</taxon>
    </lineage>
</organism>
<feature type="domain" description="DJ-1/PfpI" evidence="1">
    <location>
        <begin position="9"/>
        <end position="112"/>
    </location>
</feature>
<evidence type="ECO:0000259" key="1">
    <source>
        <dbReference type="Pfam" id="PF01965"/>
    </source>
</evidence>
<protein>
    <recommendedName>
        <fullName evidence="1">DJ-1/PfpI domain-containing protein</fullName>
    </recommendedName>
</protein>
<sequence length="121" mass="13180">WNRQPEIQGKYNIVIVLGGKGARKSLWDDPIVPQILTDHHRSGSIIGAMGSALIVLVRASLVTGEIPLPKDADSLKELETLNAVCVDIPVTHTNNIILGQSSDSVDSFSEKIFNLIDSDEY</sequence>
<gene>
    <name evidence="2" type="ORF">METZ01_LOCUS301501</name>
</gene>
<reference evidence="2" key="1">
    <citation type="submission" date="2018-05" db="EMBL/GenBank/DDBJ databases">
        <authorList>
            <person name="Lanie J.A."/>
            <person name="Ng W.-L."/>
            <person name="Kazmierczak K.M."/>
            <person name="Andrzejewski T.M."/>
            <person name="Davidsen T.M."/>
            <person name="Wayne K.J."/>
            <person name="Tettelin H."/>
            <person name="Glass J.I."/>
            <person name="Rusch D."/>
            <person name="Podicherti R."/>
            <person name="Tsui H.-C.T."/>
            <person name="Winkler M.E."/>
        </authorList>
    </citation>
    <scope>NUCLEOTIDE SEQUENCE</scope>
</reference>
<dbReference type="InterPro" id="IPR002818">
    <property type="entry name" value="DJ-1/PfpI"/>
</dbReference>
<dbReference type="AlphaFoldDB" id="A0A382MLK3"/>
<dbReference type="SUPFAM" id="SSF52317">
    <property type="entry name" value="Class I glutamine amidotransferase-like"/>
    <property type="match status" value="1"/>
</dbReference>